<accession>A0A183DNX2</accession>
<reference evidence="3" key="1">
    <citation type="submission" date="2016-06" db="UniProtKB">
        <authorList>
            <consortium name="WormBaseParasite"/>
        </authorList>
    </citation>
    <scope>IDENTIFICATION</scope>
</reference>
<name>A0A183DNX2_9BILA</name>
<dbReference type="Proteomes" id="UP000271098">
    <property type="component" value="Unassembled WGS sequence"/>
</dbReference>
<organism evidence="3">
    <name type="scientific">Gongylonema pulchrum</name>
    <dbReference type="NCBI Taxonomy" id="637853"/>
    <lineage>
        <taxon>Eukaryota</taxon>
        <taxon>Metazoa</taxon>
        <taxon>Ecdysozoa</taxon>
        <taxon>Nematoda</taxon>
        <taxon>Chromadorea</taxon>
        <taxon>Rhabditida</taxon>
        <taxon>Spirurina</taxon>
        <taxon>Spiruromorpha</taxon>
        <taxon>Spiruroidea</taxon>
        <taxon>Gongylonematidae</taxon>
        <taxon>Gongylonema</taxon>
    </lineage>
</organism>
<dbReference type="EMBL" id="UYRT01077964">
    <property type="protein sequence ID" value="VDN17407.1"/>
    <property type="molecule type" value="Genomic_DNA"/>
</dbReference>
<proteinExistence type="predicted"/>
<reference evidence="1 2" key="2">
    <citation type="submission" date="2018-11" db="EMBL/GenBank/DDBJ databases">
        <authorList>
            <consortium name="Pathogen Informatics"/>
        </authorList>
    </citation>
    <scope>NUCLEOTIDE SEQUENCE [LARGE SCALE GENOMIC DNA]</scope>
</reference>
<evidence type="ECO:0000313" key="3">
    <source>
        <dbReference type="WBParaSite" id="GPUH_0001042601-mRNA-1"/>
    </source>
</evidence>
<sequence length="138" mass="15329">MAVSTRLASPFLLKSLCDAPARRSVEVKLLFGIKCLHFSLSSAAAVKDQLSNTLVARVELMFSADAVTNRELPENNNCNIARIFIIHLRNRMPKRSFELHLRQALGRIKDICSVVALLLTGEASVLNLCKDKPHPYAD</sequence>
<keyword evidence="2" id="KW-1185">Reference proteome</keyword>
<protein>
    <submittedName>
        <fullName evidence="1 3">Uncharacterized protein</fullName>
    </submittedName>
</protein>
<dbReference type="AlphaFoldDB" id="A0A183DNX2"/>
<dbReference type="WBParaSite" id="GPUH_0001042601-mRNA-1">
    <property type="protein sequence ID" value="GPUH_0001042601-mRNA-1"/>
    <property type="gene ID" value="GPUH_0001042601"/>
</dbReference>
<evidence type="ECO:0000313" key="1">
    <source>
        <dbReference type="EMBL" id="VDN17407.1"/>
    </source>
</evidence>
<evidence type="ECO:0000313" key="2">
    <source>
        <dbReference type="Proteomes" id="UP000271098"/>
    </source>
</evidence>
<gene>
    <name evidence="1" type="ORF">GPUH_LOCUS10413</name>
</gene>